<dbReference type="RefSeq" id="WP_237875051.1">
    <property type="nucleotide sequence ID" value="NZ_JAKLTR010000013.1"/>
</dbReference>
<sequence length="330" mass="37432">MTGLFKQKSPANLLLLLIMGIVIKWPMFAHPHQPVSRPADGILFDMILDFFGPAGKSFDLLFPLLAFLLLFVQAVVLNGFINNQRMMNKATYLPGMSYMLVTSLMPEWNYFSAPLLVNTILLFILSGLFNVYNKQNAKAAIFNIGLALGIAGYIFISSLIFVLWILLALAVMRPFRLNEWMICLLGVTTPFYFYAIYTVIDGTWSWQEFVPHITLGVPSLKQSAWLAGSVFLVMIPFLTGGYFIQENLRRVLINVRKGWSLLLLLLLASLLMPFVNTTGTFENWVMAMLPMAAFHACTYLYATWRPFPVIVFWITAGFIIAYQYWGPGWG</sequence>
<feature type="transmembrane region" description="Helical" evidence="1">
    <location>
        <begin position="12"/>
        <end position="28"/>
    </location>
</feature>
<keyword evidence="3" id="KW-1185">Reference proteome</keyword>
<gene>
    <name evidence="2" type="ORF">LZZ85_19600</name>
</gene>
<feature type="transmembrane region" description="Helical" evidence="1">
    <location>
        <begin position="180"/>
        <end position="200"/>
    </location>
</feature>
<evidence type="ECO:0000256" key="1">
    <source>
        <dbReference type="SAM" id="Phobius"/>
    </source>
</evidence>
<keyword evidence="1" id="KW-1133">Transmembrane helix</keyword>
<protein>
    <recommendedName>
        <fullName evidence="4">Beta-carotene 15,15'-monooxygenase</fullName>
    </recommendedName>
</protein>
<proteinExistence type="predicted"/>
<feature type="transmembrane region" description="Helical" evidence="1">
    <location>
        <begin position="224"/>
        <end position="244"/>
    </location>
</feature>
<organism evidence="2 3">
    <name type="scientific">Terrimonas ginsenosidimutans</name>
    <dbReference type="NCBI Taxonomy" id="2908004"/>
    <lineage>
        <taxon>Bacteria</taxon>
        <taxon>Pseudomonadati</taxon>
        <taxon>Bacteroidota</taxon>
        <taxon>Chitinophagia</taxon>
        <taxon>Chitinophagales</taxon>
        <taxon>Chitinophagaceae</taxon>
        <taxon>Terrimonas</taxon>
    </lineage>
</organism>
<name>A0ABS9KW30_9BACT</name>
<evidence type="ECO:0000313" key="3">
    <source>
        <dbReference type="Proteomes" id="UP001165367"/>
    </source>
</evidence>
<feature type="transmembrane region" description="Helical" evidence="1">
    <location>
        <begin position="281"/>
        <end position="302"/>
    </location>
</feature>
<keyword evidence="1" id="KW-0472">Membrane</keyword>
<reference evidence="2" key="1">
    <citation type="submission" date="2022-01" db="EMBL/GenBank/DDBJ databases">
        <authorList>
            <person name="Jo J.-H."/>
            <person name="Im W.-T."/>
        </authorList>
    </citation>
    <scope>NUCLEOTIDE SEQUENCE</scope>
    <source>
        <strain evidence="2">NA20</strain>
    </source>
</reference>
<comment type="caution">
    <text evidence="2">The sequence shown here is derived from an EMBL/GenBank/DDBJ whole genome shotgun (WGS) entry which is preliminary data.</text>
</comment>
<feature type="transmembrane region" description="Helical" evidence="1">
    <location>
        <begin position="309"/>
        <end position="325"/>
    </location>
</feature>
<keyword evidence="1" id="KW-0812">Transmembrane</keyword>
<feature type="transmembrane region" description="Helical" evidence="1">
    <location>
        <begin position="108"/>
        <end position="129"/>
    </location>
</feature>
<evidence type="ECO:0008006" key="4">
    <source>
        <dbReference type="Google" id="ProtNLM"/>
    </source>
</evidence>
<accession>A0ABS9KW30</accession>
<dbReference type="Proteomes" id="UP001165367">
    <property type="component" value="Unassembled WGS sequence"/>
</dbReference>
<feature type="transmembrane region" description="Helical" evidence="1">
    <location>
        <begin position="141"/>
        <end position="168"/>
    </location>
</feature>
<evidence type="ECO:0000313" key="2">
    <source>
        <dbReference type="EMBL" id="MCG2616515.1"/>
    </source>
</evidence>
<feature type="transmembrane region" description="Helical" evidence="1">
    <location>
        <begin position="256"/>
        <end position="275"/>
    </location>
</feature>
<feature type="transmembrane region" description="Helical" evidence="1">
    <location>
        <begin position="60"/>
        <end position="81"/>
    </location>
</feature>
<dbReference type="EMBL" id="JAKLTR010000013">
    <property type="protein sequence ID" value="MCG2616515.1"/>
    <property type="molecule type" value="Genomic_DNA"/>
</dbReference>